<sequence length="163" mass="18171">MASDDAPSAYDFSFPAIDAGEIHLSEYNDKVVLLVNTASMCGFTPQYTGLQKLWEDYRDEGLVVLGVPSADFGGQEYSEDADILDFCEVNFDVDFPLTSKTTVNGPDAHPFYKWAEQELGAENAPQWNFHKYLIGRDGKLVKSFDSRTKPEDEEIVSAIRASL</sequence>
<accession>A0A367V825</accession>
<dbReference type="PRINTS" id="PR01011">
    <property type="entry name" value="GLUTPROXDASE"/>
</dbReference>
<evidence type="ECO:0000256" key="3">
    <source>
        <dbReference type="ARBA" id="ARBA00023002"/>
    </source>
</evidence>
<dbReference type="PROSITE" id="PS51352">
    <property type="entry name" value="THIOREDOXIN_2"/>
    <property type="match status" value="1"/>
</dbReference>
<dbReference type="PANTHER" id="PTHR11592:SF78">
    <property type="entry name" value="GLUTATHIONE PEROXIDASE"/>
    <property type="match status" value="1"/>
</dbReference>
<evidence type="ECO:0000256" key="4">
    <source>
        <dbReference type="PIRSR" id="PIRSR000303-1"/>
    </source>
</evidence>
<dbReference type="Proteomes" id="UP000253061">
    <property type="component" value="Unassembled WGS sequence"/>
</dbReference>
<evidence type="ECO:0000256" key="2">
    <source>
        <dbReference type="ARBA" id="ARBA00022559"/>
    </source>
</evidence>
<evidence type="ECO:0000313" key="7">
    <source>
        <dbReference type="EMBL" id="RCK20512.1"/>
    </source>
</evidence>
<reference evidence="7 8" key="1">
    <citation type="submission" date="2014-07" db="EMBL/GenBank/DDBJ databases">
        <title>Draft genome sequence of Thalassospira profundimaris R8-17.</title>
        <authorList>
            <person name="Lai Q."/>
            <person name="Shao Z."/>
        </authorList>
    </citation>
    <scope>NUCLEOTIDE SEQUENCE [LARGE SCALE GENOMIC DNA]</scope>
    <source>
        <strain evidence="7 8">R8-17</strain>
    </source>
</reference>
<dbReference type="AlphaFoldDB" id="A0A367V825"/>
<comment type="similarity">
    <text evidence="1 5">Belongs to the glutathione peroxidase family.</text>
</comment>
<dbReference type="Gene3D" id="3.40.30.10">
    <property type="entry name" value="Glutaredoxin"/>
    <property type="match status" value="1"/>
</dbReference>
<dbReference type="GO" id="GO:0004601">
    <property type="term" value="F:peroxidase activity"/>
    <property type="evidence" value="ECO:0007669"/>
    <property type="project" value="UniProtKB-KW"/>
</dbReference>
<evidence type="ECO:0000256" key="1">
    <source>
        <dbReference type="ARBA" id="ARBA00006926"/>
    </source>
</evidence>
<dbReference type="PROSITE" id="PS51355">
    <property type="entry name" value="GLUTATHIONE_PEROXID_3"/>
    <property type="match status" value="1"/>
</dbReference>
<dbReference type="SUPFAM" id="SSF52833">
    <property type="entry name" value="Thioredoxin-like"/>
    <property type="match status" value="1"/>
</dbReference>
<dbReference type="RefSeq" id="WP_062954715.1">
    <property type="nucleotide sequence ID" value="NZ_JPWB01000007.1"/>
</dbReference>
<organism evidence="7 8">
    <name type="scientific">Thalassospira profundimaris</name>
    <dbReference type="NCBI Taxonomy" id="502049"/>
    <lineage>
        <taxon>Bacteria</taxon>
        <taxon>Pseudomonadati</taxon>
        <taxon>Pseudomonadota</taxon>
        <taxon>Alphaproteobacteria</taxon>
        <taxon>Rhodospirillales</taxon>
        <taxon>Thalassospiraceae</taxon>
        <taxon>Thalassospira</taxon>
    </lineage>
</organism>
<keyword evidence="2 5" id="KW-0575">Peroxidase</keyword>
<evidence type="ECO:0000313" key="8">
    <source>
        <dbReference type="Proteomes" id="UP000253061"/>
    </source>
</evidence>
<proteinExistence type="inferred from homology"/>
<dbReference type="PROSITE" id="PS00460">
    <property type="entry name" value="GLUTATHIONE_PEROXID_1"/>
    <property type="match status" value="1"/>
</dbReference>
<keyword evidence="3 5" id="KW-0560">Oxidoreductase</keyword>
<dbReference type="InterPro" id="IPR013766">
    <property type="entry name" value="Thioredoxin_domain"/>
</dbReference>
<dbReference type="EMBL" id="JPWB01000007">
    <property type="protein sequence ID" value="RCK20512.1"/>
    <property type="molecule type" value="Genomic_DNA"/>
</dbReference>
<comment type="caution">
    <text evidence="7">The sequence shown here is derived from an EMBL/GenBank/DDBJ whole genome shotgun (WGS) entry which is preliminary data.</text>
</comment>
<dbReference type="PANTHER" id="PTHR11592">
    <property type="entry name" value="GLUTATHIONE PEROXIDASE"/>
    <property type="match status" value="1"/>
</dbReference>
<dbReference type="Pfam" id="PF00255">
    <property type="entry name" value="GSHPx"/>
    <property type="match status" value="1"/>
</dbReference>
<gene>
    <name evidence="7" type="ORF">TH6_15740</name>
</gene>
<dbReference type="InterPro" id="IPR036249">
    <property type="entry name" value="Thioredoxin-like_sf"/>
</dbReference>
<dbReference type="InterPro" id="IPR029759">
    <property type="entry name" value="GPX_AS"/>
</dbReference>
<dbReference type="CDD" id="cd00340">
    <property type="entry name" value="GSH_Peroxidase"/>
    <property type="match status" value="1"/>
</dbReference>
<evidence type="ECO:0000259" key="6">
    <source>
        <dbReference type="PROSITE" id="PS51352"/>
    </source>
</evidence>
<name>A0A367V825_9PROT</name>
<feature type="active site" evidence="4">
    <location>
        <position position="41"/>
    </location>
</feature>
<dbReference type="PIRSF" id="PIRSF000303">
    <property type="entry name" value="Glutathion_perox"/>
    <property type="match status" value="1"/>
</dbReference>
<protein>
    <recommendedName>
        <fullName evidence="5">Glutathione peroxidase</fullName>
    </recommendedName>
</protein>
<feature type="domain" description="Thioredoxin" evidence="6">
    <location>
        <begin position="3"/>
        <end position="163"/>
    </location>
</feature>
<dbReference type="InterPro" id="IPR000889">
    <property type="entry name" value="Glutathione_peroxidase"/>
</dbReference>
<dbReference type="GO" id="GO:0034599">
    <property type="term" value="P:cellular response to oxidative stress"/>
    <property type="evidence" value="ECO:0007669"/>
    <property type="project" value="TreeGrafter"/>
</dbReference>
<evidence type="ECO:0000256" key="5">
    <source>
        <dbReference type="RuleBase" id="RU000499"/>
    </source>
</evidence>